<gene>
    <name evidence="1" type="ORF">METZ01_LOCUS269478</name>
</gene>
<feature type="non-terminal residue" evidence="1">
    <location>
        <position position="25"/>
    </location>
</feature>
<organism evidence="1">
    <name type="scientific">marine metagenome</name>
    <dbReference type="NCBI Taxonomy" id="408172"/>
    <lineage>
        <taxon>unclassified sequences</taxon>
        <taxon>metagenomes</taxon>
        <taxon>ecological metagenomes</taxon>
    </lineage>
</organism>
<evidence type="ECO:0000313" key="1">
    <source>
        <dbReference type="EMBL" id="SVC16624.1"/>
    </source>
</evidence>
<dbReference type="EMBL" id="UINC01076964">
    <property type="protein sequence ID" value="SVC16624.1"/>
    <property type="molecule type" value="Genomic_DNA"/>
</dbReference>
<sequence>MGIGLATAGFFVKSLIVPESDTIGP</sequence>
<name>A0A382JVU2_9ZZZZ</name>
<proteinExistence type="predicted"/>
<protein>
    <submittedName>
        <fullName evidence="1">Uncharacterized protein</fullName>
    </submittedName>
</protein>
<accession>A0A382JVU2</accession>
<dbReference type="AlphaFoldDB" id="A0A382JVU2"/>
<reference evidence="1" key="1">
    <citation type="submission" date="2018-05" db="EMBL/GenBank/DDBJ databases">
        <authorList>
            <person name="Lanie J.A."/>
            <person name="Ng W.-L."/>
            <person name="Kazmierczak K.M."/>
            <person name="Andrzejewski T.M."/>
            <person name="Davidsen T.M."/>
            <person name="Wayne K.J."/>
            <person name="Tettelin H."/>
            <person name="Glass J.I."/>
            <person name="Rusch D."/>
            <person name="Podicherti R."/>
            <person name="Tsui H.-C.T."/>
            <person name="Winkler M.E."/>
        </authorList>
    </citation>
    <scope>NUCLEOTIDE SEQUENCE</scope>
</reference>